<accession>A0A6J4PA20</accession>
<feature type="non-terminal residue" evidence="2">
    <location>
        <position position="30"/>
    </location>
</feature>
<sequence length="30" mass="3168">VDGSKAGSSSTNAASRTLTKSRRWWTKSAA</sequence>
<protein>
    <submittedName>
        <fullName evidence="2">Uncharacterized protein</fullName>
    </submittedName>
</protein>
<organism evidence="2">
    <name type="scientific">uncultured Ramlibacter sp</name>
    <dbReference type="NCBI Taxonomy" id="260755"/>
    <lineage>
        <taxon>Bacteria</taxon>
        <taxon>Pseudomonadati</taxon>
        <taxon>Pseudomonadota</taxon>
        <taxon>Betaproteobacteria</taxon>
        <taxon>Burkholderiales</taxon>
        <taxon>Comamonadaceae</taxon>
        <taxon>Ramlibacter</taxon>
        <taxon>environmental samples</taxon>
    </lineage>
</organism>
<dbReference type="EMBL" id="CADCUX010000270">
    <property type="protein sequence ID" value="CAA9406797.1"/>
    <property type="molecule type" value="Genomic_DNA"/>
</dbReference>
<evidence type="ECO:0000256" key="1">
    <source>
        <dbReference type="SAM" id="MobiDB-lite"/>
    </source>
</evidence>
<dbReference type="AlphaFoldDB" id="A0A6J4PA20"/>
<feature type="region of interest" description="Disordered" evidence="1">
    <location>
        <begin position="1"/>
        <end position="30"/>
    </location>
</feature>
<feature type="compositionally biased region" description="Polar residues" evidence="1">
    <location>
        <begin position="1"/>
        <end position="18"/>
    </location>
</feature>
<feature type="non-terminal residue" evidence="2">
    <location>
        <position position="1"/>
    </location>
</feature>
<proteinExistence type="predicted"/>
<gene>
    <name evidence="2" type="ORF">AVDCRST_MAG51-1173</name>
</gene>
<name>A0A6J4PA20_9BURK</name>
<evidence type="ECO:0000313" key="2">
    <source>
        <dbReference type="EMBL" id="CAA9406797.1"/>
    </source>
</evidence>
<feature type="compositionally biased region" description="Basic residues" evidence="1">
    <location>
        <begin position="19"/>
        <end position="30"/>
    </location>
</feature>
<reference evidence="2" key="1">
    <citation type="submission" date="2020-02" db="EMBL/GenBank/DDBJ databases">
        <authorList>
            <person name="Meier V. D."/>
        </authorList>
    </citation>
    <scope>NUCLEOTIDE SEQUENCE</scope>
    <source>
        <strain evidence="2">AVDCRST_MAG51</strain>
    </source>
</reference>